<dbReference type="Proteomes" id="UP000051499">
    <property type="component" value="Unassembled WGS sequence"/>
</dbReference>
<evidence type="ECO:0000259" key="3">
    <source>
        <dbReference type="PROSITE" id="PS50943"/>
    </source>
</evidence>
<keyword evidence="5" id="KW-1185">Reference proteome</keyword>
<keyword evidence="1" id="KW-0238">DNA-binding</keyword>
<dbReference type="Pfam" id="PF01381">
    <property type="entry name" value="HTH_3"/>
    <property type="match status" value="1"/>
</dbReference>
<proteinExistence type="predicted"/>
<keyword evidence="2" id="KW-0812">Transmembrane</keyword>
<dbReference type="EMBL" id="AZDH01000008">
    <property type="protein sequence ID" value="KRK52578.1"/>
    <property type="molecule type" value="Genomic_DNA"/>
</dbReference>
<feature type="transmembrane region" description="Helical" evidence="2">
    <location>
        <begin position="93"/>
        <end position="114"/>
    </location>
</feature>
<evidence type="ECO:0000256" key="1">
    <source>
        <dbReference type="ARBA" id="ARBA00023125"/>
    </source>
</evidence>
<keyword evidence="2" id="KW-0472">Membrane</keyword>
<keyword evidence="2" id="KW-1133">Transmembrane helix</keyword>
<evidence type="ECO:0000256" key="2">
    <source>
        <dbReference type="SAM" id="Phobius"/>
    </source>
</evidence>
<dbReference type="PROSITE" id="PS50943">
    <property type="entry name" value="HTH_CROC1"/>
    <property type="match status" value="1"/>
</dbReference>
<dbReference type="SUPFAM" id="SSF47413">
    <property type="entry name" value="lambda repressor-like DNA-binding domains"/>
    <property type="match status" value="1"/>
</dbReference>
<dbReference type="PANTHER" id="PTHR46558:SF15">
    <property type="entry name" value="HELIX-TURN-HELIX DOMAIN PROTEIN"/>
    <property type="match status" value="1"/>
</dbReference>
<gene>
    <name evidence="4" type="ORF">FC97_GL002564</name>
</gene>
<dbReference type="SMART" id="SM00530">
    <property type="entry name" value="HTH_XRE"/>
    <property type="match status" value="1"/>
</dbReference>
<accession>A0ABR5NUS8</accession>
<organism evidence="4 5">
    <name type="scientific">Companilactobacillus kimchii DSM 13961 = JCM 10707</name>
    <dbReference type="NCBI Taxonomy" id="1423765"/>
    <lineage>
        <taxon>Bacteria</taxon>
        <taxon>Bacillati</taxon>
        <taxon>Bacillota</taxon>
        <taxon>Bacilli</taxon>
        <taxon>Lactobacillales</taxon>
        <taxon>Lactobacillaceae</taxon>
        <taxon>Companilactobacillus</taxon>
        <taxon>Companilactobacillus kimchii</taxon>
    </lineage>
</organism>
<reference evidence="4 5" key="1">
    <citation type="journal article" date="2015" name="Genome Announc.">
        <title>Expanding the biotechnology potential of lactobacilli through comparative genomics of 213 strains and associated genera.</title>
        <authorList>
            <person name="Sun Z."/>
            <person name="Harris H.M."/>
            <person name="McCann A."/>
            <person name="Guo C."/>
            <person name="Argimon S."/>
            <person name="Zhang W."/>
            <person name="Yang X."/>
            <person name="Jeffery I.B."/>
            <person name="Cooney J.C."/>
            <person name="Kagawa T.F."/>
            <person name="Liu W."/>
            <person name="Song Y."/>
            <person name="Salvetti E."/>
            <person name="Wrobel A."/>
            <person name="Rasinkangas P."/>
            <person name="Parkhill J."/>
            <person name="Rea M.C."/>
            <person name="O'Sullivan O."/>
            <person name="Ritari J."/>
            <person name="Douillard F.P."/>
            <person name="Paul Ross R."/>
            <person name="Yang R."/>
            <person name="Briner A.E."/>
            <person name="Felis G.E."/>
            <person name="de Vos W.M."/>
            <person name="Barrangou R."/>
            <person name="Klaenhammer T.R."/>
            <person name="Caufield P.W."/>
            <person name="Cui Y."/>
            <person name="Zhang H."/>
            <person name="O'Toole P.W."/>
        </authorList>
    </citation>
    <scope>NUCLEOTIDE SEQUENCE [LARGE SCALE GENOMIC DNA]</scope>
    <source>
        <strain evidence="4 5">DSM 13961</strain>
    </source>
</reference>
<dbReference type="Gene3D" id="1.10.260.40">
    <property type="entry name" value="lambda repressor-like DNA-binding domains"/>
    <property type="match status" value="1"/>
</dbReference>
<sequence>MEKGGRVMDFGSQVKKLRTSRKLTQEQLAQKLNVSRQTISGWENNRNLPDLEMVVMIAKTFQLSLDQLILGDSTMTTKLMNDSSETRKMRINLYVTIIMTLTGMGCFLLFKIIGSSLDSNGVLHEPFFLIPIGYLFLLMGLISGFNYLFKKLRKRN</sequence>
<evidence type="ECO:0000313" key="4">
    <source>
        <dbReference type="EMBL" id="KRK52578.1"/>
    </source>
</evidence>
<feature type="domain" description="HTH cro/C1-type" evidence="3">
    <location>
        <begin position="14"/>
        <end position="68"/>
    </location>
</feature>
<dbReference type="InterPro" id="IPR025016">
    <property type="entry name" value="DUF3955"/>
</dbReference>
<comment type="caution">
    <text evidence="4">The sequence shown here is derived from an EMBL/GenBank/DDBJ whole genome shotgun (WGS) entry which is preliminary data.</text>
</comment>
<name>A0ABR5NUS8_9LACO</name>
<feature type="transmembrane region" description="Helical" evidence="2">
    <location>
        <begin position="126"/>
        <end position="149"/>
    </location>
</feature>
<dbReference type="CDD" id="cd00093">
    <property type="entry name" value="HTH_XRE"/>
    <property type="match status" value="1"/>
</dbReference>
<dbReference type="PANTHER" id="PTHR46558">
    <property type="entry name" value="TRACRIPTIONAL REGULATORY PROTEIN-RELATED-RELATED"/>
    <property type="match status" value="1"/>
</dbReference>
<evidence type="ECO:0000313" key="5">
    <source>
        <dbReference type="Proteomes" id="UP000051499"/>
    </source>
</evidence>
<dbReference type="InterPro" id="IPR010982">
    <property type="entry name" value="Lambda_DNA-bd_dom_sf"/>
</dbReference>
<protein>
    <submittedName>
        <fullName evidence="4">Transcriptional regulator</fullName>
    </submittedName>
</protein>
<dbReference type="InterPro" id="IPR001387">
    <property type="entry name" value="Cro/C1-type_HTH"/>
</dbReference>
<dbReference type="Pfam" id="PF13127">
    <property type="entry name" value="DUF3955"/>
    <property type="match status" value="1"/>
</dbReference>